<dbReference type="InterPro" id="IPR027640">
    <property type="entry name" value="Kinesin-like_fam"/>
</dbReference>
<dbReference type="GO" id="GO:0003777">
    <property type="term" value="F:microtubule motor activity"/>
    <property type="evidence" value="ECO:0007669"/>
    <property type="project" value="InterPro"/>
</dbReference>
<keyword evidence="3" id="KW-0963">Cytoplasm</keyword>
<feature type="region of interest" description="Disordered" evidence="16">
    <location>
        <begin position="670"/>
        <end position="716"/>
    </location>
</feature>
<feature type="compositionally biased region" description="Polar residues" evidence="16">
    <location>
        <begin position="917"/>
        <end position="927"/>
    </location>
</feature>
<accession>A0A1S3K130</accession>
<dbReference type="GO" id="GO:0008017">
    <property type="term" value="F:microtubule binding"/>
    <property type="evidence" value="ECO:0007669"/>
    <property type="project" value="InterPro"/>
</dbReference>
<comment type="similarity">
    <text evidence="14">Belongs to the TRAFAC class myosin-kinesin ATPase superfamily. Kinesin family.</text>
</comment>
<dbReference type="RefSeq" id="XP_013416094.1">
    <property type="nucleotide sequence ID" value="XM_013560640.1"/>
</dbReference>
<feature type="compositionally biased region" description="Basic residues" evidence="16">
    <location>
        <begin position="929"/>
        <end position="942"/>
    </location>
</feature>
<feature type="domain" description="Kinesin motor" evidence="17">
    <location>
        <begin position="11"/>
        <end position="345"/>
    </location>
</feature>
<evidence type="ECO:0000256" key="12">
    <source>
        <dbReference type="ARBA" id="ARBA00055376"/>
    </source>
</evidence>
<keyword evidence="5 14" id="KW-0547">Nucleotide-binding</keyword>
<evidence type="ECO:0000256" key="3">
    <source>
        <dbReference type="ARBA" id="ARBA00022490"/>
    </source>
</evidence>
<evidence type="ECO:0000256" key="4">
    <source>
        <dbReference type="ARBA" id="ARBA00022701"/>
    </source>
</evidence>
<dbReference type="KEGG" id="lak:106177765"/>
<dbReference type="AlphaFoldDB" id="A0A1S3K130"/>
<dbReference type="InterPro" id="IPR027417">
    <property type="entry name" value="P-loop_NTPase"/>
</dbReference>
<dbReference type="Proteomes" id="UP000085678">
    <property type="component" value="Unplaced"/>
</dbReference>
<dbReference type="Gene3D" id="3.40.850.10">
    <property type="entry name" value="Kinesin motor domain"/>
    <property type="match status" value="1"/>
</dbReference>
<feature type="coiled-coil region" evidence="15">
    <location>
        <begin position="360"/>
        <end position="387"/>
    </location>
</feature>
<proteinExistence type="inferred from homology"/>
<feature type="compositionally biased region" description="Polar residues" evidence="16">
    <location>
        <begin position="639"/>
        <end position="650"/>
    </location>
</feature>
<evidence type="ECO:0000256" key="1">
    <source>
        <dbReference type="ARBA" id="ARBA00004138"/>
    </source>
</evidence>
<evidence type="ECO:0000256" key="8">
    <source>
        <dbReference type="ARBA" id="ARBA00023069"/>
    </source>
</evidence>
<dbReference type="GO" id="GO:0005524">
    <property type="term" value="F:ATP binding"/>
    <property type="evidence" value="ECO:0007669"/>
    <property type="project" value="UniProtKB-UniRule"/>
</dbReference>
<dbReference type="OrthoDB" id="3176171at2759"/>
<dbReference type="PRINTS" id="PR00380">
    <property type="entry name" value="KINESINHEAVY"/>
</dbReference>
<reference evidence="19 20" key="1">
    <citation type="submission" date="2025-04" db="UniProtKB">
        <authorList>
            <consortium name="RefSeq"/>
        </authorList>
    </citation>
    <scope>IDENTIFICATION</scope>
    <source>
        <tissue evidence="19 20">Gonads</tissue>
    </source>
</reference>
<feature type="region of interest" description="Disordered" evidence="16">
    <location>
        <begin position="906"/>
        <end position="958"/>
    </location>
</feature>
<comment type="function">
    <text evidence="12">Plus end-directed microtubule-dependent motor protein that regulates the length of motile cilia by mediating depolymerization of microtubules at ciliary tips.</text>
</comment>
<evidence type="ECO:0000256" key="5">
    <source>
        <dbReference type="ARBA" id="ARBA00022741"/>
    </source>
</evidence>
<dbReference type="SUPFAM" id="SSF52540">
    <property type="entry name" value="P-loop containing nucleoside triphosphate hydrolases"/>
    <property type="match status" value="1"/>
</dbReference>
<evidence type="ECO:0000313" key="20">
    <source>
        <dbReference type="RefSeq" id="XP_013416094.1"/>
    </source>
</evidence>
<keyword evidence="7 15" id="KW-0175">Coiled coil</keyword>
<dbReference type="PROSITE" id="PS50067">
    <property type="entry name" value="KINESIN_MOTOR_2"/>
    <property type="match status" value="1"/>
</dbReference>
<protein>
    <recommendedName>
        <fullName evidence="13">Kinesin-like protein KIF19</fullName>
    </recommendedName>
</protein>
<evidence type="ECO:0000256" key="14">
    <source>
        <dbReference type="PROSITE-ProRule" id="PRU00283"/>
    </source>
</evidence>
<feature type="compositionally biased region" description="Basic and acidic residues" evidence="16">
    <location>
        <begin position="477"/>
        <end position="489"/>
    </location>
</feature>
<evidence type="ECO:0000256" key="10">
    <source>
        <dbReference type="ARBA" id="ARBA00023212"/>
    </source>
</evidence>
<feature type="region of interest" description="Disordered" evidence="16">
    <location>
        <begin position="462"/>
        <end position="500"/>
    </location>
</feature>
<dbReference type="PANTHER" id="PTHR47968:SF13">
    <property type="entry name" value="KINESIN-LIKE PROTEIN KIF19 ISOFORM X1"/>
    <property type="match status" value="1"/>
</dbReference>
<sequence length="1054" mass="118454">MTGGGGGGEHPLTVVLRIRPLMNEEELVGCHTCAHKVDNNMVVLMDPTEDPDDILRANRSREKKYIFDHAFDYKSTTEEVYQVTTRHLIDNVISGYNATVFAYGATGAGKTYTMLGTDTEPGIMYRTLSDLFSAMEKTRSDNTYKVTMSYLEIYNEMIRDLLAPAAGYLELREDAKGVQVAGLSEIMTKSTLEIMELLKEGNKERTQEPTAANKTSSRSHAILMITVKQKNRIRDTKDTVRIGKLFLIDLAGSERASNTHNRGKRMVEGAHINRSLLALGNCINALSDKNGSKYVNYRDSKLTRLLKDSLGGNCKTAMIAHISPASGNFEESRNTLVYADRAKSIKNKVRKNVIDVSYHIAQYTSIISELREEIGRLRRKLDQQELQQKSGVANIQAVQSEVLATTRQEVHTELANLKEQLITSFRNQMDLRRGLMDINNSTMEIDLETSRHTLILQEYEAEKTRKQKDSSASASDLSKDEEGVEKEAESASTPEPDDVKVARDELKVLREEKERTEKIKVNIERELVVAKRRAEKLEEILPSKISSEEQKEILSLLCKVHELEIENIELQSQLFLKEHEIRQKDVDFTKHLHGRTLRDEIIQRQRALLEECQMSCPKDLEELYDLYEEQQQEEGAVSRDTSTHNLSNLPSYKTVSITNMNRHFLEPENSEEHLSVVEEDGSSQQAINSKRDILRRSSAHMLHKEQRKDSTTEEDDISIMDTKDFASNAVTRTNSVPKLSGRNSDSSLNKVEIQSKTRNIAALAARKRTKAQMDALNTLERLSVYDREINKTFVSMNSLQIEQLPDSESYLTPSRLAKHDNKYGSILTVQHMDDDSTSVLTLDKKSSGVNVEKSGAARVTGGATKVATKKGVRKLGGNNHKRRTRADNPNGSTQLLTAEEYFKQLAKSGPPKHQETRGSTSNLSTVGTKKVHTKKRPSHHKQPVGASTSTTFADLEPQRTSRVRFPTDHPVNGQGELRELTPVSTSSSTVYQIAPEKGKGLTVQKKMRVFNSNLPLSHSPAVSTPGQRDKKPPPTIPANYRKGDIHITGFSLQR</sequence>
<dbReference type="KEGG" id="lak:106152017"/>
<comment type="subcellular location">
    <subcellularLocation>
        <location evidence="1">Cell projection</location>
        <location evidence="1">Cilium</location>
    </subcellularLocation>
    <subcellularLocation>
        <location evidence="2">Cytoplasm</location>
        <location evidence="2">Cytoskeleton</location>
    </subcellularLocation>
</comment>
<keyword evidence="9 14" id="KW-0505">Motor protein</keyword>
<dbReference type="GO" id="GO:0005929">
    <property type="term" value="C:cilium"/>
    <property type="evidence" value="ECO:0007669"/>
    <property type="project" value="UniProtKB-SubCell"/>
</dbReference>
<organism evidence="18 20">
    <name type="scientific">Lingula anatina</name>
    <name type="common">Brachiopod</name>
    <name type="synonym">Lingula unguis</name>
    <dbReference type="NCBI Taxonomy" id="7574"/>
    <lineage>
        <taxon>Eukaryota</taxon>
        <taxon>Metazoa</taxon>
        <taxon>Spiralia</taxon>
        <taxon>Lophotrochozoa</taxon>
        <taxon>Brachiopoda</taxon>
        <taxon>Linguliformea</taxon>
        <taxon>Lingulata</taxon>
        <taxon>Lingulida</taxon>
        <taxon>Linguloidea</taxon>
        <taxon>Lingulidae</taxon>
        <taxon>Lingula</taxon>
    </lineage>
</organism>
<evidence type="ECO:0000256" key="11">
    <source>
        <dbReference type="ARBA" id="ARBA00023273"/>
    </source>
</evidence>
<feature type="compositionally biased region" description="Polar residues" evidence="16">
    <location>
        <begin position="1013"/>
        <end position="1026"/>
    </location>
</feature>
<evidence type="ECO:0000256" key="15">
    <source>
        <dbReference type="SAM" id="Coils"/>
    </source>
</evidence>
<dbReference type="FunFam" id="3.40.850.10:FF:000037">
    <property type="entry name" value="kinesin-like protein KIF19"/>
    <property type="match status" value="1"/>
</dbReference>
<feature type="binding site" evidence="14">
    <location>
        <begin position="104"/>
        <end position="111"/>
    </location>
    <ligand>
        <name>ATP</name>
        <dbReference type="ChEBI" id="CHEBI:30616"/>
    </ligand>
</feature>
<keyword evidence="6 14" id="KW-0067">ATP-binding</keyword>
<dbReference type="RefSeq" id="XP_013380932.1">
    <property type="nucleotide sequence ID" value="XM_013525478.1"/>
</dbReference>
<name>A0A1S3K130_LINAN</name>
<keyword evidence="11" id="KW-0966">Cell projection</keyword>
<dbReference type="PANTHER" id="PTHR47968">
    <property type="entry name" value="CENTROMERE PROTEIN E"/>
    <property type="match status" value="1"/>
</dbReference>
<dbReference type="STRING" id="7574.A0A1S3K130"/>
<feature type="compositionally biased region" description="Basic and acidic residues" evidence="16">
    <location>
        <begin position="702"/>
        <end position="711"/>
    </location>
</feature>
<evidence type="ECO:0000313" key="18">
    <source>
        <dbReference type="Proteomes" id="UP000085678"/>
    </source>
</evidence>
<dbReference type="GeneID" id="106152017"/>
<keyword evidence="8" id="KW-0969">Cilium</keyword>
<evidence type="ECO:0000256" key="16">
    <source>
        <dbReference type="SAM" id="MobiDB-lite"/>
    </source>
</evidence>
<evidence type="ECO:0000313" key="19">
    <source>
        <dbReference type="RefSeq" id="XP_013380932.1"/>
    </source>
</evidence>
<dbReference type="InterPro" id="IPR019821">
    <property type="entry name" value="Kinesin_motor_CS"/>
</dbReference>
<dbReference type="InterPro" id="IPR036961">
    <property type="entry name" value="Kinesin_motor_dom_sf"/>
</dbReference>
<evidence type="ECO:0000256" key="2">
    <source>
        <dbReference type="ARBA" id="ARBA00004245"/>
    </source>
</evidence>
<dbReference type="SMART" id="SM00129">
    <property type="entry name" value="KISc"/>
    <property type="match status" value="1"/>
</dbReference>
<dbReference type="GO" id="GO:0007018">
    <property type="term" value="P:microtubule-based movement"/>
    <property type="evidence" value="ECO:0007669"/>
    <property type="project" value="InterPro"/>
</dbReference>
<evidence type="ECO:0000256" key="7">
    <source>
        <dbReference type="ARBA" id="ARBA00023054"/>
    </source>
</evidence>
<keyword evidence="4" id="KW-0493">Microtubule</keyword>
<evidence type="ECO:0000256" key="13">
    <source>
        <dbReference type="ARBA" id="ARBA00073205"/>
    </source>
</evidence>
<evidence type="ECO:0000256" key="9">
    <source>
        <dbReference type="ARBA" id="ARBA00023175"/>
    </source>
</evidence>
<feature type="region of interest" description="Disordered" evidence="16">
    <location>
        <begin position="1013"/>
        <end position="1042"/>
    </location>
</feature>
<dbReference type="InterPro" id="IPR001752">
    <property type="entry name" value="Kinesin_motor_dom"/>
</dbReference>
<dbReference type="GO" id="GO:0005874">
    <property type="term" value="C:microtubule"/>
    <property type="evidence" value="ECO:0007669"/>
    <property type="project" value="UniProtKB-KW"/>
</dbReference>
<keyword evidence="18" id="KW-1185">Reference proteome</keyword>
<gene>
    <name evidence="20" type="primary">LOC106177765</name>
    <name evidence="19" type="synonym">LOC106152017</name>
</gene>
<dbReference type="CDD" id="cd01370">
    <property type="entry name" value="KISc_KIP3_like"/>
    <property type="match status" value="1"/>
</dbReference>
<dbReference type="Pfam" id="PF00225">
    <property type="entry name" value="Kinesin"/>
    <property type="match status" value="1"/>
</dbReference>
<keyword evidence="10" id="KW-0206">Cytoskeleton</keyword>
<evidence type="ECO:0000256" key="6">
    <source>
        <dbReference type="ARBA" id="ARBA00022840"/>
    </source>
</evidence>
<dbReference type="PROSITE" id="PS00411">
    <property type="entry name" value="KINESIN_MOTOR_1"/>
    <property type="match status" value="1"/>
</dbReference>
<dbReference type="GeneID" id="106177765"/>
<evidence type="ECO:0000259" key="17">
    <source>
        <dbReference type="PROSITE" id="PS50067"/>
    </source>
</evidence>
<feature type="region of interest" description="Disordered" evidence="16">
    <location>
        <begin position="631"/>
        <end position="650"/>
    </location>
</feature>